<evidence type="ECO:0000256" key="10">
    <source>
        <dbReference type="ARBA" id="ARBA00022475"/>
    </source>
</evidence>
<evidence type="ECO:0000256" key="14">
    <source>
        <dbReference type="ARBA" id="ARBA00022553"/>
    </source>
</evidence>
<evidence type="ECO:0000256" key="23">
    <source>
        <dbReference type="ARBA" id="ARBA00022843"/>
    </source>
</evidence>
<evidence type="ECO:0000256" key="25">
    <source>
        <dbReference type="ARBA" id="ARBA00022990"/>
    </source>
</evidence>
<dbReference type="PANTHER" id="PTHR11139">
    <property type="entry name" value="ATAXIA TELANGIECTASIA MUTATED ATM -RELATED"/>
    <property type="match status" value="1"/>
</dbReference>
<keyword evidence="14" id="KW-0597">Phosphoprotein</keyword>
<dbReference type="Pfam" id="PF08771">
    <property type="entry name" value="FRB_dom"/>
    <property type="match status" value="1"/>
</dbReference>
<evidence type="ECO:0000256" key="9">
    <source>
        <dbReference type="ARBA" id="ARBA00011031"/>
    </source>
</evidence>
<evidence type="ECO:0000256" key="11">
    <source>
        <dbReference type="ARBA" id="ARBA00022490"/>
    </source>
</evidence>
<evidence type="ECO:0000256" key="7">
    <source>
        <dbReference type="ARBA" id="ARBA00004570"/>
    </source>
</evidence>
<dbReference type="EC" id="2.7.11.1" evidence="35"/>
<dbReference type="SMART" id="SM01346">
    <property type="entry name" value="DUF3385"/>
    <property type="match status" value="1"/>
</dbReference>
<dbReference type="InterPro" id="IPR011009">
    <property type="entry name" value="Kinase-like_dom_sf"/>
</dbReference>
<dbReference type="FunFam" id="3.30.1010.10:FF:000004">
    <property type="entry name" value="Serine/threonine-protein kinase TOR"/>
    <property type="match status" value="1"/>
</dbReference>
<dbReference type="InterPro" id="IPR050517">
    <property type="entry name" value="DDR_Repair_Kinase"/>
</dbReference>
<evidence type="ECO:0000259" key="37">
    <source>
        <dbReference type="PROSITE" id="PS50290"/>
    </source>
</evidence>
<comment type="catalytic activity">
    <reaction evidence="32 35">
        <text>L-threonyl-[protein] + ATP = O-phospho-L-threonyl-[protein] + ADP + H(+)</text>
        <dbReference type="Rhea" id="RHEA:46608"/>
        <dbReference type="Rhea" id="RHEA-COMP:11060"/>
        <dbReference type="Rhea" id="RHEA-COMP:11605"/>
        <dbReference type="ChEBI" id="CHEBI:15378"/>
        <dbReference type="ChEBI" id="CHEBI:30013"/>
        <dbReference type="ChEBI" id="CHEBI:30616"/>
        <dbReference type="ChEBI" id="CHEBI:61977"/>
        <dbReference type="ChEBI" id="CHEBI:456216"/>
        <dbReference type="EC" id="2.7.11.1"/>
    </reaction>
</comment>
<dbReference type="GO" id="GO:0031931">
    <property type="term" value="C:TORC1 complex"/>
    <property type="evidence" value="ECO:0007669"/>
    <property type="project" value="TreeGrafter"/>
</dbReference>
<dbReference type="Gene3D" id="1.10.1070.11">
    <property type="entry name" value="Phosphatidylinositol 3-/4-kinase, catalytic domain"/>
    <property type="match status" value="1"/>
</dbReference>
<dbReference type="PROSITE" id="PS50290">
    <property type="entry name" value="PI3_4_KINASE_3"/>
    <property type="match status" value="1"/>
</dbReference>
<evidence type="ECO:0000256" key="19">
    <source>
        <dbReference type="ARBA" id="ARBA00022787"/>
    </source>
</evidence>
<dbReference type="Proteomes" id="UP000694393">
    <property type="component" value="Unplaced"/>
</dbReference>
<dbReference type="GO" id="GO:0004715">
    <property type="term" value="F:non-membrane spanning protein tyrosine kinase activity"/>
    <property type="evidence" value="ECO:0007669"/>
    <property type="project" value="UniProtKB-EC"/>
</dbReference>
<evidence type="ECO:0000256" key="36">
    <source>
        <dbReference type="SAM" id="MobiDB-lite"/>
    </source>
</evidence>
<evidence type="ECO:0000256" key="18">
    <source>
        <dbReference type="ARBA" id="ARBA00022777"/>
    </source>
</evidence>
<dbReference type="PROSITE" id="PS51190">
    <property type="entry name" value="FATC"/>
    <property type="match status" value="1"/>
</dbReference>
<dbReference type="GO" id="GO:0044877">
    <property type="term" value="F:protein-containing complex binding"/>
    <property type="evidence" value="ECO:0007669"/>
    <property type="project" value="InterPro"/>
</dbReference>
<dbReference type="GO" id="GO:0051896">
    <property type="term" value="P:regulation of phosphatidylinositol 3-kinase/protein kinase B signal transduction"/>
    <property type="evidence" value="ECO:0007669"/>
    <property type="project" value="UniProtKB-ARBA"/>
</dbReference>
<keyword evidence="10" id="KW-1003">Cell membrane</keyword>
<evidence type="ECO:0000256" key="2">
    <source>
        <dbReference type="ARBA" id="ARBA00004255"/>
    </source>
</evidence>
<keyword evidence="25" id="KW-0007">Acetylation</keyword>
<evidence type="ECO:0000259" key="39">
    <source>
        <dbReference type="PROSITE" id="PS51190"/>
    </source>
</evidence>
<dbReference type="GO" id="GO:0005741">
    <property type="term" value="C:mitochondrial outer membrane"/>
    <property type="evidence" value="ECO:0007669"/>
    <property type="project" value="UniProtKB-SubCell"/>
</dbReference>
<dbReference type="PROSITE" id="PS51189">
    <property type="entry name" value="FAT"/>
    <property type="match status" value="1"/>
</dbReference>
<evidence type="ECO:0000256" key="5">
    <source>
        <dbReference type="ARBA" id="ARBA00004397"/>
    </source>
</evidence>
<feature type="region of interest" description="Disordered" evidence="36">
    <location>
        <begin position="1755"/>
        <end position="1797"/>
    </location>
</feature>
<name>A0A8C8SC90_9SAUR</name>
<evidence type="ECO:0000256" key="13">
    <source>
        <dbReference type="ARBA" id="ARBA00022527"/>
    </source>
</evidence>
<dbReference type="GO" id="GO:0005829">
    <property type="term" value="C:cytosol"/>
    <property type="evidence" value="ECO:0007669"/>
    <property type="project" value="UniProtKB-ARBA"/>
</dbReference>
<keyword evidence="27" id="KW-0496">Mitochondrion</keyword>
<dbReference type="InterPro" id="IPR026683">
    <property type="entry name" value="TOR_cat"/>
</dbReference>
<evidence type="ECO:0000313" key="41">
    <source>
        <dbReference type="Proteomes" id="UP000694393"/>
    </source>
</evidence>
<dbReference type="SMART" id="SM01343">
    <property type="entry name" value="FATC"/>
    <property type="match status" value="1"/>
</dbReference>
<evidence type="ECO:0000256" key="27">
    <source>
        <dbReference type="ARBA" id="ARBA00023128"/>
    </source>
</evidence>
<dbReference type="FunFam" id="1.10.1070.11:FF:000058">
    <property type="entry name" value="MTOR isoform 6"/>
    <property type="match status" value="1"/>
</dbReference>
<dbReference type="SUPFAM" id="SSF56112">
    <property type="entry name" value="Protein kinase-like (PK-like)"/>
    <property type="match status" value="1"/>
</dbReference>
<evidence type="ECO:0000256" key="17">
    <source>
        <dbReference type="ARBA" id="ARBA00022741"/>
    </source>
</evidence>
<dbReference type="GO" id="GO:0016242">
    <property type="term" value="P:negative regulation of macroautophagy"/>
    <property type="evidence" value="ECO:0007669"/>
    <property type="project" value="TreeGrafter"/>
</dbReference>
<keyword evidence="41" id="KW-1185">Reference proteome</keyword>
<dbReference type="GO" id="GO:0019216">
    <property type="term" value="P:regulation of lipid metabolic process"/>
    <property type="evidence" value="ECO:0007669"/>
    <property type="project" value="UniProtKB-ARBA"/>
</dbReference>
<dbReference type="GO" id="GO:0045335">
    <property type="term" value="C:phagocytic vesicle"/>
    <property type="evidence" value="ECO:0007669"/>
    <property type="project" value="UniProtKB-SubCell"/>
</dbReference>
<evidence type="ECO:0000256" key="21">
    <source>
        <dbReference type="ARBA" id="ARBA00022824"/>
    </source>
</evidence>
<evidence type="ECO:0000256" key="20">
    <source>
        <dbReference type="ARBA" id="ARBA00022803"/>
    </source>
</evidence>
<dbReference type="Gene3D" id="1.25.40.10">
    <property type="entry name" value="Tetratricopeptide repeat domain"/>
    <property type="match status" value="1"/>
</dbReference>
<evidence type="ECO:0000256" key="16">
    <source>
        <dbReference type="ARBA" id="ARBA00022737"/>
    </source>
</evidence>
<keyword evidence="31" id="KW-0968">Cytoplasmic vesicle</keyword>
<dbReference type="InterPro" id="IPR000403">
    <property type="entry name" value="PI3/4_kinase_cat_dom"/>
</dbReference>
<keyword evidence="18 35" id="KW-0418">Kinase</keyword>
<feature type="compositionally biased region" description="Polar residues" evidence="36">
    <location>
        <begin position="1768"/>
        <end position="1791"/>
    </location>
</feature>
<dbReference type="GO" id="GO:0005789">
    <property type="term" value="C:endoplasmic reticulum membrane"/>
    <property type="evidence" value="ECO:0007669"/>
    <property type="project" value="UniProtKB-SubCell"/>
</dbReference>
<dbReference type="GO" id="GO:0004674">
    <property type="term" value="F:protein serine/threonine kinase activity"/>
    <property type="evidence" value="ECO:0007669"/>
    <property type="project" value="UniProtKB-KW"/>
</dbReference>
<dbReference type="FunFam" id="1.25.10.10:FF:000083">
    <property type="entry name" value="Serine/threonine-protein kinase TOR"/>
    <property type="match status" value="1"/>
</dbReference>
<accession>A0A8C8SC90</accession>
<dbReference type="GO" id="GO:0005524">
    <property type="term" value="F:ATP binding"/>
    <property type="evidence" value="ECO:0007669"/>
    <property type="project" value="UniProtKB-KW"/>
</dbReference>
<comment type="subcellular location">
    <subcellularLocation>
        <location evidence="1">Cell membrane</location>
        <topology evidence="1">Peripheral membrane protein</topology>
    </subcellularLocation>
    <subcellularLocation>
        <location evidence="3">Cytoplasmic vesicle</location>
        <location evidence="3">Phagosome</location>
    </subcellularLocation>
    <subcellularLocation>
        <location evidence="5">Endoplasmic reticulum membrane</location>
        <topology evidence="5">Peripheral membrane protein</topology>
        <orientation evidence="5">Cytoplasmic side</orientation>
    </subcellularLocation>
    <subcellularLocation>
        <location evidence="2">Golgi apparatus membrane</location>
        <topology evidence="2">Peripheral membrane protein</topology>
        <orientation evidence="2">Cytoplasmic side</orientation>
    </subcellularLocation>
    <subcellularLocation>
        <location evidence="8">Lysosome membrane</location>
        <topology evidence="8">Peripheral membrane protein</topology>
        <orientation evidence="8">Cytoplasmic side</orientation>
    </subcellularLocation>
    <subcellularLocation>
        <location evidence="6">Microsome membrane</location>
    </subcellularLocation>
    <subcellularLocation>
        <location evidence="7">Mitochondrion outer membrane</location>
        <topology evidence="7">Peripheral membrane protein</topology>
        <orientation evidence="7">Cytoplasmic side</orientation>
    </subcellularLocation>
    <subcellularLocation>
        <location evidence="4">Nucleus</location>
        <location evidence="4">PML body</location>
    </subcellularLocation>
</comment>
<evidence type="ECO:0000256" key="6">
    <source>
        <dbReference type="ARBA" id="ARBA00004524"/>
    </source>
</evidence>
<dbReference type="GO" id="GO:0045597">
    <property type="term" value="P:positive regulation of cell differentiation"/>
    <property type="evidence" value="ECO:0007669"/>
    <property type="project" value="UniProtKB-ARBA"/>
</dbReference>
<dbReference type="GO" id="GO:0000139">
    <property type="term" value="C:Golgi membrane"/>
    <property type="evidence" value="ECO:0007669"/>
    <property type="project" value="UniProtKB-SubCell"/>
</dbReference>
<keyword evidence="16" id="KW-0677">Repeat</keyword>
<evidence type="ECO:0000256" key="3">
    <source>
        <dbReference type="ARBA" id="ARBA00004262"/>
    </source>
</evidence>
<evidence type="ECO:0000256" key="26">
    <source>
        <dbReference type="ARBA" id="ARBA00023034"/>
    </source>
</evidence>
<proteinExistence type="inferred from homology"/>
<keyword evidence="19" id="KW-1000">Mitochondrion outer membrane</keyword>
<dbReference type="Gene3D" id="1.20.120.150">
    <property type="entry name" value="FKBP12-rapamycin binding domain"/>
    <property type="match status" value="1"/>
</dbReference>
<feature type="domain" description="FATC" evidence="39">
    <location>
        <begin position="2449"/>
        <end position="2481"/>
    </location>
</feature>
<evidence type="ECO:0000256" key="1">
    <source>
        <dbReference type="ARBA" id="ARBA00004202"/>
    </source>
</evidence>
<dbReference type="FunFam" id="1.10.1070.11:FF:000074">
    <property type="entry name" value="DJ576K7.1 (FK506 binding protein 12-rapamycin associated protein 1)"/>
    <property type="match status" value="1"/>
</dbReference>
<keyword evidence="26" id="KW-0333">Golgi apparatus</keyword>
<dbReference type="SUPFAM" id="SSF48371">
    <property type="entry name" value="ARM repeat"/>
    <property type="match status" value="1"/>
</dbReference>
<dbReference type="InterPro" id="IPR036738">
    <property type="entry name" value="FRB_sf"/>
</dbReference>
<dbReference type="GO" id="GO:0009891">
    <property type="term" value="P:positive regulation of biosynthetic process"/>
    <property type="evidence" value="ECO:0007669"/>
    <property type="project" value="UniProtKB-ARBA"/>
</dbReference>
<keyword evidence="22 35" id="KW-0067">ATP-binding</keyword>
<evidence type="ECO:0000256" key="32">
    <source>
        <dbReference type="ARBA" id="ARBA00047899"/>
    </source>
</evidence>
<keyword evidence="13 35" id="KW-0723">Serine/threonine-protein kinase</keyword>
<dbReference type="InterPro" id="IPR009076">
    <property type="entry name" value="FRB_dom"/>
</dbReference>
<dbReference type="Pfam" id="PF02260">
    <property type="entry name" value="FATC"/>
    <property type="match status" value="1"/>
</dbReference>
<evidence type="ECO:0000256" key="12">
    <source>
        <dbReference type="ARBA" id="ARBA00022499"/>
    </source>
</evidence>
<dbReference type="SMART" id="SM01345">
    <property type="entry name" value="Rapamycin_bind"/>
    <property type="match status" value="1"/>
</dbReference>
<reference evidence="40" key="2">
    <citation type="submission" date="2025-09" db="UniProtKB">
        <authorList>
            <consortium name="Ensembl"/>
        </authorList>
    </citation>
    <scope>IDENTIFICATION</scope>
</reference>
<dbReference type="Ensembl" id="ENSPCET00000018463.1">
    <property type="protein sequence ID" value="ENSPCEP00000017849.1"/>
    <property type="gene ID" value="ENSPCEG00000011618.1"/>
</dbReference>
<evidence type="ECO:0000256" key="30">
    <source>
        <dbReference type="ARBA" id="ARBA00023242"/>
    </source>
</evidence>
<dbReference type="FunFam" id="1.25.10.10:FF:000532">
    <property type="entry name" value="Serine/threonine-protein kinase mTOR"/>
    <property type="match status" value="1"/>
</dbReference>
<organism evidence="40 41">
    <name type="scientific">Pelusios castaneus</name>
    <name type="common">West African mud turtle</name>
    <dbReference type="NCBI Taxonomy" id="367368"/>
    <lineage>
        <taxon>Eukaryota</taxon>
        <taxon>Metazoa</taxon>
        <taxon>Chordata</taxon>
        <taxon>Craniata</taxon>
        <taxon>Vertebrata</taxon>
        <taxon>Euteleostomi</taxon>
        <taxon>Archelosauria</taxon>
        <taxon>Testudinata</taxon>
        <taxon>Testudines</taxon>
        <taxon>Pleurodira</taxon>
        <taxon>Pelomedusidae</taxon>
        <taxon>Pelusios</taxon>
    </lineage>
</organism>
<keyword evidence="11" id="KW-0963">Cytoplasm</keyword>
<dbReference type="InterPro" id="IPR003152">
    <property type="entry name" value="FATC_dom"/>
</dbReference>
<comment type="catalytic activity">
    <reaction evidence="34">
        <text>L-tyrosyl-[protein] + ATP = O-phospho-L-tyrosyl-[protein] + ADP + H(+)</text>
        <dbReference type="Rhea" id="RHEA:10596"/>
        <dbReference type="Rhea" id="RHEA-COMP:10136"/>
        <dbReference type="Rhea" id="RHEA-COMP:20101"/>
        <dbReference type="ChEBI" id="CHEBI:15378"/>
        <dbReference type="ChEBI" id="CHEBI:30616"/>
        <dbReference type="ChEBI" id="CHEBI:46858"/>
        <dbReference type="ChEBI" id="CHEBI:61978"/>
        <dbReference type="ChEBI" id="CHEBI:456216"/>
        <dbReference type="EC" id="2.7.10.2"/>
    </reaction>
    <physiologicalReaction direction="left-to-right" evidence="34">
        <dbReference type="Rhea" id="RHEA:10597"/>
    </physiologicalReaction>
</comment>
<evidence type="ECO:0000256" key="33">
    <source>
        <dbReference type="ARBA" id="ARBA00048679"/>
    </source>
</evidence>
<dbReference type="InterPro" id="IPR011990">
    <property type="entry name" value="TPR-like_helical_dom_sf"/>
</dbReference>
<dbReference type="InterPro" id="IPR016024">
    <property type="entry name" value="ARM-type_fold"/>
</dbReference>
<keyword evidence="24" id="KW-0492">Microsome</keyword>
<reference evidence="40" key="1">
    <citation type="submission" date="2025-08" db="UniProtKB">
        <authorList>
            <consortium name="Ensembl"/>
        </authorList>
    </citation>
    <scope>IDENTIFICATION</scope>
</reference>
<comment type="similarity">
    <text evidence="9 35">Belongs to the PI3/PI4-kinase family.</text>
</comment>
<keyword evidence="23" id="KW-0832">Ubl conjugation</keyword>
<dbReference type="Pfam" id="PF00454">
    <property type="entry name" value="PI3_PI4_kinase"/>
    <property type="match status" value="1"/>
</dbReference>
<dbReference type="SUPFAM" id="SSF47212">
    <property type="entry name" value="FKBP12-rapamycin-binding domain of FKBP-rapamycin-associated protein (FRAP)"/>
    <property type="match status" value="1"/>
</dbReference>
<keyword evidence="21" id="KW-0256">Endoplasmic reticulum</keyword>
<dbReference type="GO" id="GO:0005886">
    <property type="term" value="C:plasma membrane"/>
    <property type="evidence" value="ECO:0007669"/>
    <property type="project" value="UniProtKB-SubCell"/>
</dbReference>
<dbReference type="Gene3D" id="3.30.1010.10">
    <property type="entry name" value="Phosphatidylinositol 3-kinase Catalytic Subunit, Chain A, domain 4"/>
    <property type="match status" value="1"/>
</dbReference>
<dbReference type="FunFam" id="1.25.10.10:FF:000060">
    <property type="entry name" value="Serine/threonine-protein kinase mTOR"/>
    <property type="match status" value="1"/>
</dbReference>
<feature type="domain" description="FAT" evidence="38">
    <location>
        <begin position="1327"/>
        <end position="1913"/>
    </location>
</feature>
<dbReference type="InterPro" id="IPR057564">
    <property type="entry name" value="HEAT_ATR"/>
</dbReference>
<dbReference type="GO" id="GO:0038202">
    <property type="term" value="P:TORC1 signaling"/>
    <property type="evidence" value="ECO:0007669"/>
    <property type="project" value="TreeGrafter"/>
</dbReference>
<feature type="domain" description="PI3K/PI4K catalytic" evidence="37">
    <location>
        <begin position="2087"/>
        <end position="2403"/>
    </location>
</feature>
<evidence type="ECO:0000256" key="22">
    <source>
        <dbReference type="ARBA" id="ARBA00022840"/>
    </source>
</evidence>
<dbReference type="Gene3D" id="1.25.10.10">
    <property type="entry name" value="Leucine-rich Repeat Variant"/>
    <property type="match status" value="4"/>
</dbReference>
<dbReference type="Pfam" id="PF11865">
    <property type="entry name" value="mTOR_dom"/>
    <property type="match status" value="1"/>
</dbReference>
<dbReference type="InterPro" id="IPR018936">
    <property type="entry name" value="PI3/4_kinase_CS"/>
</dbReference>
<dbReference type="InterPro" id="IPR011989">
    <property type="entry name" value="ARM-like"/>
</dbReference>
<keyword evidence="28" id="KW-0472">Membrane</keyword>
<keyword evidence="17 35" id="KW-0547">Nucleotide-binding</keyword>
<sequence length="2481" mass="281631">SCGSSPSTVSILQQFASGLKSRNEEIRAKAAKDLQHYVTMELREMSQEESTRFYDQLNHHIFELVSSSDANERKGGILAIASLIGVEGGNATRIGRFANYLRNLLPSNDPVVMEMASKAIGRLAMAGDTFTAEYVEFEVKRALEWLGADRNESRRHAAVLVLRELAISVPTFFFQQVQPFFDNIFVAVWDPKQAIREGAVSALRACLILTTQREPKEMQKPQWYRHTYEEAEKGFDETLAKEKGMNRDDRIHGALLILNELVRISSMEGERLREEMEEITQQQMVHDKYCKDLLGFGTKPRHITPFTSFQAVQPPQSNALVGLLGYCPHQGIMGFGASPVPAKSTLVESRCCRDLMEEKFDQVCHWVLKCRTSKNSLIQMTILNLLPRLAAFRPSAFTADQYLPDTMNHILSCVKKEKERTAAFQALGLLSVAVRSEFQAYLPKVLEIIKAALPPKDFAHKRQKSIQVDATVFTCISMLARAMGPCIQQDIKELLEPMLAVGLSPALTAVLYDLSRQIPQLKKDIQDGLLKMLSLVLMHKPLRHPGMPKGLAHQLASPSLTNIPEASDVGSITLALRTLGSFEFEGHSLTQFVRHCADHFLNSEHKEIRMEAARTCSRLLTPSIHLISGHAHVVSQTAVQVVADVLSKLLVVGITDPDPDIRYCVLASLDERFDAHLAQAENLQALFVALNDQVFEIRELAICTVGRLSSMNPAFVMPFLRKMLIQILTELEHSGVGRIKEQSARMLGHLVSNAPRLIRPYMEPILKALIVKLKDPDPDPNPGVINNVLATIGELAQVSGLEMRKWVDELFIIIMDMLQDSSLLAKRQVALWTLGQLVASTGYVVEPYRKYPTLLDVLLNFLKTEQNQGTRREAIRVLGLLGALDPYKHKVNIGMIDQSRDASAVSLSESKSSQDSSDYSTSEMLVNMGNLPLDEFYPAVSMVALMRIFRDQSLSHHHTMVVQAITFIFKSLGLKCVQFLPQVMPTFLNVIRVCDGAIREFLFQQLGMLVSFVRSHIRPYMDEIVTLMRDFWVMNNSIQSTIILLIEQIVVALGGEFKLYLPQLIPHMLRVFMHDSSPGRNVSVKLLNAIQLFGANLDDYLHLLLPPIVKLFDAPDVPLMARNSNAGLKGVILRNSFPCLKCLQDSLILRSVPWNGLSLTSGFNYISIIVIFFSIPTSCEVENSLAEASCPLLWAHTLAVCLATELSCLVFQAWGAARRVSKDDWLEWLRRLSLELLKDSSSPSLRSCWALAQAYNPMARDLFNAAFVSCWSELNEDQQDELIRSIELALTSQDIAEVTQTLLNLAEFMEHSDKGPLPLRDDNGIVLLGERAAKCRAYAKALHYKELEFQKGPTPAILESLISINNKLQQPEAAAGVLEYAMKHFGELEIQATWYEKLHEWEDALVAYDKKMDTNKDDPELMLGRMRCLEALGEWGQLHQQCCEKWTLVNDETQAKMARMAAAAAWGLGQWDSMEEYTCMIPRDTHDGAFYRAVLALHQDLFSLAQQCIDKARDLLDAELTAMAGESYSRAYGAMVSCQMLSELEEVIQYKLVPERREIIRQIWWERLQGCQRIVEDWQRILMVRSLVVNPHEDMRTWLKYASLCGKSGRLALAHKTLVLLLGVDPSRQLDHPLPTVHPQVTYAYMKHMWKSARKIDAFQHMQHFVQTMQQQAQHAIATEDQQHKQELHKLMARCFLKLGEWQLNLQGINESTIPKVLQYYSASTEHDRNWYKAWHAWAVMNFEAVLHYKHQNQARDEKKKLRHPSGASVTSANTEGSNSDSEAESTENSPIPSPVQKKVTEDLSKTLLLYTVPAVQGFFRSISLSRGNNLQDTLRVLTLWFDYGHWPDVNEALVEGVKAIQIDTWLQVIPQLIARIDTPRPLVGRLIHQLLTDIGRYHPQALIYPLTVASKSTTTARHNAANKILKNMCEHSNTLVQQAMMVSEELIRVAILWHEMWHEGLEEASRLYFGERNVKGMFEVLEPLHAMMERGPQTLKETSFNQAYGRDLMEAQEWCRKYMKSGNVKDLTQAWDLYYHVFRRISKQLPQLTSLELQYVSPKLLMCRDLELAVPGTYDPNQPIIRIQSIAPSLQVITSKQRPRKLTLMGSNGHEFVFLLKGHEDLRQDERVMQLFGLVNTLLANDPTSLRKNLSIQRYAVIPLSTNSGLIGWVPHCDTLHALIRDYREKKKILLNIEHRIMLRMAPDYDHLTLMQKVEVFEHAVNNTAGDDLAKLLWLKSPSSEVWFDRRTNYTRSLAVMSMVGYILGLGDRHPSNLMLDRLSGKILHIDFGDCFEVAMTREKFPEKIPFRLTRMLTNAMEVTGLDGNYRITCHTVMEVLREHKDSVMAVLEAFVYDPLLNWRLMDSKLFGETVRAGERRHEMKCLFKLKMLDNVELGETAHKKTGTTVPESIHSFIGDGLVKPEALNKKAIQIINRVRDKLTGRDFSHDETLDVPTQVELLIKQATSHENLCQCYIGWCPFW</sequence>
<keyword evidence="29" id="KW-0458">Lysosome</keyword>
<keyword evidence="30" id="KW-0539">Nucleus</keyword>
<dbReference type="InterPro" id="IPR003151">
    <property type="entry name" value="PIK-rel_kinase_FAT"/>
</dbReference>
<keyword evidence="15 35" id="KW-0808">Transferase</keyword>
<dbReference type="GO" id="GO:0016605">
    <property type="term" value="C:PML body"/>
    <property type="evidence" value="ECO:0007669"/>
    <property type="project" value="UniProtKB-SubCell"/>
</dbReference>
<keyword evidence="20" id="KW-0802">TPR repeat</keyword>
<dbReference type="GO" id="GO:0005765">
    <property type="term" value="C:lysosomal membrane"/>
    <property type="evidence" value="ECO:0007669"/>
    <property type="project" value="UniProtKB-SubCell"/>
</dbReference>
<dbReference type="GO" id="GO:0031932">
    <property type="term" value="C:TORC2 complex"/>
    <property type="evidence" value="ECO:0007669"/>
    <property type="project" value="TreeGrafter"/>
</dbReference>
<evidence type="ECO:0000256" key="34">
    <source>
        <dbReference type="ARBA" id="ARBA00051942"/>
    </source>
</evidence>
<evidence type="ECO:0000256" key="35">
    <source>
        <dbReference type="RuleBase" id="RU364109"/>
    </source>
</evidence>
<dbReference type="PROSITE" id="PS00916">
    <property type="entry name" value="PI3_4_KINASE_2"/>
    <property type="match status" value="1"/>
</dbReference>
<evidence type="ECO:0000256" key="24">
    <source>
        <dbReference type="ARBA" id="ARBA00022848"/>
    </source>
</evidence>
<dbReference type="SMART" id="SM00146">
    <property type="entry name" value="PI3Kc"/>
    <property type="match status" value="1"/>
</dbReference>
<dbReference type="GO" id="GO:0008361">
    <property type="term" value="P:regulation of cell size"/>
    <property type="evidence" value="ECO:0007669"/>
    <property type="project" value="UniProtKB-ARBA"/>
</dbReference>
<protein>
    <recommendedName>
        <fullName evidence="35">Serine/threonine-protein kinase TOR</fullName>
        <ecNumber evidence="35">2.7.11.1</ecNumber>
    </recommendedName>
</protein>
<dbReference type="PANTHER" id="PTHR11139:SF9">
    <property type="entry name" value="SERINE_THREONINE-PROTEIN KINASE MTOR"/>
    <property type="match status" value="1"/>
</dbReference>
<dbReference type="GO" id="GO:0051240">
    <property type="term" value="P:positive regulation of multicellular organismal process"/>
    <property type="evidence" value="ECO:0007669"/>
    <property type="project" value="UniProtKB-ARBA"/>
</dbReference>
<dbReference type="CDD" id="cd05169">
    <property type="entry name" value="PIKKc_TOR"/>
    <property type="match status" value="1"/>
</dbReference>
<evidence type="ECO:0000256" key="28">
    <source>
        <dbReference type="ARBA" id="ARBA00023136"/>
    </source>
</evidence>
<dbReference type="FunFam" id="1.25.10.10:FF:000094">
    <property type="entry name" value="Serine/threonine-protein kinase mTOR"/>
    <property type="match status" value="1"/>
</dbReference>
<evidence type="ECO:0000313" key="40">
    <source>
        <dbReference type="Ensembl" id="ENSPCEP00000017849.1"/>
    </source>
</evidence>
<evidence type="ECO:0000256" key="4">
    <source>
        <dbReference type="ARBA" id="ARBA00004322"/>
    </source>
</evidence>
<dbReference type="InterPro" id="IPR036940">
    <property type="entry name" value="PI3/4_kinase_cat_sf"/>
</dbReference>
<comment type="catalytic activity">
    <reaction evidence="33">
        <text>L-seryl-[protein] + ATP = O-phospho-L-seryl-[protein] + ADP + H(+)</text>
        <dbReference type="Rhea" id="RHEA:17989"/>
        <dbReference type="Rhea" id="RHEA-COMP:9863"/>
        <dbReference type="Rhea" id="RHEA-COMP:11604"/>
        <dbReference type="ChEBI" id="CHEBI:15378"/>
        <dbReference type="ChEBI" id="CHEBI:29999"/>
        <dbReference type="ChEBI" id="CHEBI:30616"/>
        <dbReference type="ChEBI" id="CHEBI:83421"/>
        <dbReference type="ChEBI" id="CHEBI:456216"/>
        <dbReference type="EC" id="2.7.11.1"/>
    </reaction>
</comment>
<evidence type="ECO:0000256" key="31">
    <source>
        <dbReference type="ARBA" id="ARBA00023329"/>
    </source>
</evidence>
<keyword evidence="12" id="KW-1017">Isopeptide bond</keyword>
<dbReference type="Pfam" id="PF02259">
    <property type="entry name" value="FAT"/>
    <property type="match status" value="1"/>
</dbReference>
<dbReference type="FunFam" id="1.20.120.150:FF:000001">
    <property type="entry name" value="Serine/threonine-protein kinase TOR"/>
    <property type="match status" value="1"/>
</dbReference>
<evidence type="ECO:0000256" key="8">
    <source>
        <dbReference type="ARBA" id="ARBA00004630"/>
    </source>
</evidence>
<evidence type="ECO:0000256" key="29">
    <source>
        <dbReference type="ARBA" id="ARBA00023228"/>
    </source>
</evidence>
<evidence type="ECO:0000259" key="38">
    <source>
        <dbReference type="PROSITE" id="PS51189"/>
    </source>
</evidence>
<dbReference type="Pfam" id="PF23593">
    <property type="entry name" value="HEAT_ATR"/>
    <property type="match status" value="1"/>
</dbReference>
<dbReference type="PROSITE" id="PS00915">
    <property type="entry name" value="PI3_4_KINASE_1"/>
    <property type="match status" value="1"/>
</dbReference>
<dbReference type="InterPro" id="IPR024585">
    <property type="entry name" value="mTOR_dom"/>
</dbReference>
<dbReference type="InterPro" id="IPR014009">
    <property type="entry name" value="PIK_FAT"/>
</dbReference>
<evidence type="ECO:0000256" key="15">
    <source>
        <dbReference type="ARBA" id="ARBA00022679"/>
    </source>
</evidence>